<comment type="caution">
    <text evidence="1">The sequence shown here is derived from an EMBL/GenBank/DDBJ whole genome shotgun (WGS) entry which is preliminary data.</text>
</comment>
<accession>A0ABP8S546</accession>
<dbReference type="Proteomes" id="UP001500307">
    <property type="component" value="Unassembled WGS sequence"/>
</dbReference>
<sequence length="164" mass="17407">MCCEPDRRCQPRCRGGRVGAVPCGLWDLGDAISGDITARDCHPDPKTVAALRQEPVLTQTPPGATLAAVTETVSCGWESPRPPSLGTLDREVTGTGAADDVSRFYADLARASGWEAFGHGSHVYDAGKSDGTSCTWSLQVLSTAGGTYHVQITYTPRDLRPTCL</sequence>
<name>A0ABP8S546_9ACTN</name>
<reference evidence="2" key="1">
    <citation type="journal article" date="2019" name="Int. J. Syst. Evol. Microbiol.">
        <title>The Global Catalogue of Microorganisms (GCM) 10K type strain sequencing project: providing services to taxonomists for standard genome sequencing and annotation.</title>
        <authorList>
            <consortium name="The Broad Institute Genomics Platform"/>
            <consortium name="The Broad Institute Genome Sequencing Center for Infectious Disease"/>
            <person name="Wu L."/>
            <person name="Ma J."/>
        </authorList>
    </citation>
    <scope>NUCLEOTIDE SEQUENCE [LARGE SCALE GENOMIC DNA]</scope>
    <source>
        <strain evidence="2">JCM 3175</strain>
    </source>
</reference>
<dbReference type="EMBL" id="BAABGU010000002">
    <property type="protein sequence ID" value="GAA4562520.1"/>
    <property type="molecule type" value="Genomic_DNA"/>
</dbReference>
<keyword evidence="2" id="KW-1185">Reference proteome</keyword>
<proteinExistence type="predicted"/>
<organism evidence="1 2">
    <name type="scientific">Micromonospora coerulea</name>
    <dbReference type="NCBI Taxonomy" id="47856"/>
    <lineage>
        <taxon>Bacteria</taxon>
        <taxon>Bacillati</taxon>
        <taxon>Actinomycetota</taxon>
        <taxon>Actinomycetes</taxon>
        <taxon>Micromonosporales</taxon>
        <taxon>Micromonosporaceae</taxon>
        <taxon>Micromonospora</taxon>
    </lineage>
</organism>
<gene>
    <name evidence="1" type="ORF">GCM10023176_04150</name>
</gene>
<evidence type="ECO:0000313" key="2">
    <source>
        <dbReference type="Proteomes" id="UP001500307"/>
    </source>
</evidence>
<evidence type="ECO:0000313" key="1">
    <source>
        <dbReference type="EMBL" id="GAA4562520.1"/>
    </source>
</evidence>
<protein>
    <submittedName>
        <fullName evidence="1">Uncharacterized protein</fullName>
    </submittedName>
</protein>